<name>A0AA35Y287_9PROT</name>
<evidence type="ECO:0000313" key="1">
    <source>
        <dbReference type="EMBL" id="CAI9119613.1"/>
    </source>
</evidence>
<gene>
    <name evidence="1" type="ORF">LMG32879_000431</name>
</gene>
<dbReference type="RefSeq" id="WP_289841683.1">
    <property type="nucleotide sequence ID" value="NZ_CATKSH010000002.1"/>
</dbReference>
<reference evidence="1" key="1">
    <citation type="submission" date="2023-03" db="EMBL/GenBank/DDBJ databases">
        <authorList>
            <person name="Cleenwerck I."/>
        </authorList>
    </citation>
    <scope>NUCLEOTIDE SEQUENCE</scope>
    <source>
        <strain evidence="1">LMG 32879</strain>
    </source>
</reference>
<dbReference type="EMBL" id="CATKSH010000002">
    <property type="protein sequence ID" value="CAI9119613.1"/>
    <property type="molecule type" value="Genomic_DNA"/>
</dbReference>
<dbReference type="Proteomes" id="UP001176960">
    <property type="component" value="Unassembled WGS sequence"/>
</dbReference>
<organism evidence="1 2">
    <name type="scientific">Brytella acorum</name>
    <dbReference type="NCBI Taxonomy" id="2959299"/>
    <lineage>
        <taxon>Bacteria</taxon>
        <taxon>Pseudomonadati</taxon>
        <taxon>Pseudomonadota</taxon>
        <taxon>Alphaproteobacteria</taxon>
        <taxon>Acetobacterales</taxon>
        <taxon>Acetobacteraceae</taxon>
        <taxon>Brytella</taxon>
    </lineage>
</organism>
<comment type="caution">
    <text evidence="1">The sequence shown here is derived from an EMBL/GenBank/DDBJ whole genome shotgun (WGS) entry which is preliminary data.</text>
</comment>
<keyword evidence="2" id="KW-1185">Reference proteome</keyword>
<accession>A0AA35Y287</accession>
<protein>
    <submittedName>
        <fullName evidence="1">Uncharacterized protein</fullName>
    </submittedName>
</protein>
<dbReference type="AlphaFoldDB" id="A0AA35Y287"/>
<proteinExistence type="predicted"/>
<evidence type="ECO:0000313" key="2">
    <source>
        <dbReference type="Proteomes" id="UP001176960"/>
    </source>
</evidence>
<sequence length="282" mass="29097">MPESCLTSAAGLETARHGALTLENYAARLSADGSQLNVTDATLTDGRKILDNAALNDANAFGALGALVLLRGKTPAACDTDGSHAALRSIAKEIAHGAQPELVWHGAKLARSGHGYLAKTVHVRFASVSGKPDRIRITMDASGISALDGTAAPQDASADIDLPLRALSDAASGATNVPLVASGETLTVNKVHAAYGQSSLDGHGYIQSGSSWRDSVSRMHLEIGHMADLLSAVRAHTSAGVTTALAMAQFMAHRDGDKVSWDVGLNNGVVDVNNVPLPVTLP</sequence>